<sequence length="139" mass="15212">MMKTQATFETFVHELSKEMGLTLDPAPGILRIDLNGVPFMIAHDAAQWGEENVAIVCDFGETPKENRCAILEALLAANRDMHGLHSPVFSMDPGSGHVLAMSALPLEAMDPAQTMQSMLKHVAVVANWKQSYFLETESA</sequence>
<dbReference type="RefSeq" id="WP_402698198.1">
    <property type="nucleotide sequence ID" value="NZ_JBIUZV010000001.1"/>
</dbReference>
<name>A0ABW8EV36_9BURK</name>
<comment type="caution">
    <text evidence="1">The sequence shown here is derived from an EMBL/GenBank/DDBJ whole genome shotgun (WGS) entry which is preliminary data.</text>
</comment>
<dbReference type="CDD" id="cd17020">
    <property type="entry name" value="T3SC_IA_ShcM-like"/>
    <property type="match status" value="1"/>
</dbReference>
<evidence type="ECO:0000313" key="2">
    <source>
        <dbReference type="Proteomes" id="UP001617427"/>
    </source>
</evidence>
<gene>
    <name evidence="1" type="ORF">ACIPEN_02655</name>
</gene>
<dbReference type="SUPFAM" id="SSF69635">
    <property type="entry name" value="Type III secretory system chaperone-like"/>
    <property type="match status" value="1"/>
</dbReference>
<organism evidence="1 2">
    <name type="scientific">Herbaspirillum chlorophenolicum</name>
    <dbReference type="NCBI Taxonomy" id="211589"/>
    <lineage>
        <taxon>Bacteria</taxon>
        <taxon>Pseudomonadati</taxon>
        <taxon>Pseudomonadota</taxon>
        <taxon>Betaproteobacteria</taxon>
        <taxon>Burkholderiales</taxon>
        <taxon>Oxalobacteraceae</taxon>
        <taxon>Herbaspirillum</taxon>
    </lineage>
</organism>
<dbReference type="Gene3D" id="3.30.1460.10">
    <property type="match status" value="1"/>
</dbReference>
<accession>A0ABW8EV36</accession>
<dbReference type="Pfam" id="PF05932">
    <property type="entry name" value="CesT"/>
    <property type="match status" value="1"/>
</dbReference>
<dbReference type="InterPro" id="IPR010261">
    <property type="entry name" value="Tir_chaperone"/>
</dbReference>
<reference evidence="1 2" key="1">
    <citation type="submission" date="2024-10" db="EMBL/GenBank/DDBJ databases">
        <title>The Natural Products Discovery Center: Release of the First 8490 Sequenced Strains for Exploring Actinobacteria Biosynthetic Diversity.</title>
        <authorList>
            <person name="Kalkreuter E."/>
            <person name="Kautsar S.A."/>
            <person name="Yang D."/>
            <person name="Bader C.D."/>
            <person name="Teijaro C.N."/>
            <person name="Fluegel L."/>
            <person name="Davis C.M."/>
            <person name="Simpson J.R."/>
            <person name="Lauterbach L."/>
            <person name="Steele A.D."/>
            <person name="Gui C."/>
            <person name="Meng S."/>
            <person name="Li G."/>
            <person name="Viehrig K."/>
            <person name="Ye F."/>
            <person name="Su P."/>
            <person name="Kiefer A.F."/>
            <person name="Nichols A."/>
            <person name="Cepeda A.J."/>
            <person name="Yan W."/>
            <person name="Fan B."/>
            <person name="Jiang Y."/>
            <person name="Adhikari A."/>
            <person name="Zheng C.-J."/>
            <person name="Schuster L."/>
            <person name="Cowan T.M."/>
            <person name="Smanski M.J."/>
            <person name="Chevrette M.G."/>
            <person name="De Carvalho L.P.S."/>
            <person name="Shen B."/>
        </authorList>
    </citation>
    <scope>NUCLEOTIDE SEQUENCE [LARGE SCALE GENOMIC DNA]</scope>
    <source>
        <strain evidence="1 2">NPDC087045</strain>
    </source>
</reference>
<dbReference type="EMBL" id="JBIUZV010000001">
    <property type="protein sequence ID" value="MFJ3044709.1"/>
    <property type="molecule type" value="Genomic_DNA"/>
</dbReference>
<dbReference type="Proteomes" id="UP001617427">
    <property type="component" value="Unassembled WGS sequence"/>
</dbReference>
<keyword evidence="2" id="KW-1185">Reference proteome</keyword>
<protein>
    <submittedName>
        <fullName evidence="1">CesT family type III secretion system chaperone</fullName>
    </submittedName>
</protein>
<evidence type="ECO:0000313" key="1">
    <source>
        <dbReference type="EMBL" id="MFJ3044709.1"/>
    </source>
</evidence>
<proteinExistence type="predicted"/>